<evidence type="ECO:0000256" key="5">
    <source>
        <dbReference type="RuleBase" id="RU362066"/>
    </source>
</evidence>
<comment type="subcellular location">
    <subcellularLocation>
        <location evidence="5">Secreted</location>
    </subcellularLocation>
    <subcellularLocation>
        <location evidence="5">Bacterial flagellum</location>
    </subcellularLocation>
</comment>
<dbReference type="PANTHER" id="PTHR30288">
    <property type="entry name" value="FLAGELLAR CAP/ASSEMBLY PROTEIN FLID"/>
    <property type="match status" value="1"/>
</dbReference>
<evidence type="ECO:0000256" key="1">
    <source>
        <dbReference type="ARBA" id="ARBA00009764"/>
    </source>
</evidence>
<evidence type="ECO:0000256" key="3">
    <source>
        <dbReference type="ARBA" id="ARBA00023054"/>
    </source>
</evidence>
<dbReference type="RefSeq" id="WP_131298493.1">
    <property type="nucleotide sequence ID" value="NZ_JBHLST010000037.1"/>
</dbReference>
<evidence type="ECO:0000259" key="7">
    <source>
        <dbReference type="Pfam" id="PF07195"/>
    </source>
</evidence>
<evidence type="ECO:0000313" key="8">
    <source>
        <dbReference type="EMBL" id="TCL28062.1"/>
    </source>
</evidence>
<dbReference type="GO" id="GO:0009424">
    <property type="term" value="C:bacterial-type flagellum hook"/>
    <property type="evidence" value="ECO:0007669"/>
    <property type="project" value="UniProtKB-UniRule"/>
</dbReference>
<feature type="domain" description="Flagellar hook-associated protein 2 N-terminal" evidence="6">
    <location>
        <begin position="11"/>
        <end position="106"/>
    </location>
</feature>
<evidence type="ECO:0000256" key="2">
    <source>
        <dbReference type="ARBA" id="ARBA00011255"/>
    </source>
</evidence>
<reference evidence="8 9" key="1">
    <citation type="submission" date="2019-03" db="EMBL/GenBank/DDBJ databases">
        <title>Genomic Encyclopedia of Type Strains, Phase IV (KMG-IV): sequencing the most valuable type-strain genomes for metagenomic binning, comparative biology and taxonomic classification.</title>
        <authorList>
            <person name="Goeker M."/>
        </authorList>
    </citation>
    <scope>NUCLEOTIDE SEQUENCE [LARGE SCALE GENOMIC DNA]</scope>
    <source>
        <strain evidence="8 9">DSM 2286</strain>
    </source>
</reference>
<comment type="function">
    <text evidence="5">Required for morphogenesis and for the elongation of the flagellar filament by facilitating polymerization of the flagellin monomers at the tip of growing filament. Forms a capping structure, which prevents flagellin subunits (transported through the central channel of the flagellum) from leaking out without polymerization at the distal end.</text>
</comment>
<keyword evidence="5" id="KW-0964">Secreted</keyword>
<dbReference type="InterPro" id="IPR040026">
    <property type="entry name" value="FliD"/>
</dbReference>
<comment type="caution">
    <text evidence="8">The sequence shown here is derived from an EMBL/GenBank/DDBJ whole genome shotgun (WGS) entry which is preliminary data.</text>
</comment>
<protein>
    <recommendedName>
        <fullName evidence="5">Flagellar hook-associated protein 2</fullName>
        <shortName evidence="5">HAP2</shortName>
    </recommendedName>
    <alternativeName>
        <fullName evidence="5">Flagellar cap protein</fullName>
    </alternativeName>
</protein>
<dbReference type="GO" id="GO:0009421">
    <property type="term" value="C:bacterial-type flagellum filament cap"/>
    <property type="evidence" value="ECO:0007669"/>
    <property type="project" value="InterPro"/>
</dbReference>
<dbReference type="InterPro" id="IPR003481">
    <property type="entry name" value="FliD_N"/>
</dbReference>
<dbReference type="Proteomes" id="UP000295169">
    <property type="component" value="Unassembled WGS sequence"/>
</dbReference>
<keyword evidence="8" id="KW-0966">Cell projection</keyword>
<comment type="subunit">
    <text evidence="2 5">Homopentamer.</text>
</comment>
<dbReference type="NCBIfam" id="NF005955">
    <property type="entry name" value="PRK08032.1"/>
    <property type="match status" value="1"/>
</dbReference>
<dbReference type="InterPro" id="IPR010809">
    <property type="entry name" value="FliD_C"/>
</dbReference>
<keyword evidence="4 5" id="KW-0975">Bacterial flagellum</keyword>
<evidence type="ECO:0000259" key="6">
    <source>
        <dbReference type="Pfam" id="PF02465"/>
    </source>
</evidence>
<dbReference type="Pfam" id="PF07195">
    <property type="entry name" value="FliD_C"/>
    <property type="match status" value="1"/>
</dbReference>
<keyword evidence="3" id="KW-0175">Coiled coil</keyword>
<accession>A0A4R1PJE3</accession>
<sequence length="463" mass="47617">MATISSLGVGSGLDLTGLLDQLESAERLKLTPITSQQSVIESRISAFGRLQGYLTSLQGTVEKLATASTYQGQTSRISGSGVGVAVTSSAVPGSYQVQATQLAQAHSLASAGVADKTAALGTGTLTIQSGEETLTIEVSAGGNSLEGIRDAINAEKGGVTASIVNDGSGTPWRLALSSKATGTEAAMTVSFDDGGSGGDQLNALLNPYDAATNSNGYKETAAAKDAQLTVNGLAITSQSNTIEGALQGVTLTVSATGDAQTLTVERDTASIKSAIDSFVTAFNALDSTTDSLTSYDADSGKAGTLLGDSTLRGVQSRLRQAITGGLDEGTYRYLSDLGISLQLDGTLKVDDGKLTEALEGDLADVQALFVGTTDKPGLAATLSDTLDDILDDEGAISNAIEGLESRSEALDERYSRMESSIAVTIERYRVQFSTLDSLIAQMNSTSTYLTQQFDALSAMLGDS</sequence>
<dbReference type="GO" id="GO:0005576">
    <property type="term" value="C:extracellular region"/>
    <property type="evidence" value="ECO:0007669"/>
    <property type="project" value="UniProtKB-SubCell"/>
</dbReference>
<keyword evidence="8" id="KW-0969">Cilium</keyword>
<dbReference type="PANTHER" id="PTHR30288:SF0">
    <property type="entry name" value="FLAGELLAR HOOK-ASSOCIATED PROTEIN 2"/>
    <property type="match status" value="1"/>
</dbReference>
<dbReference type="GO" id="GO:0007155">
    <property type="term" value="P:cell adhesion"/>
    <property type="evidence" value="ECO:0007669"/>
    <property type="project" value="InterPro"/>
</dbReference>
<dbReference type="EMBL" id="SMMU01000023">
    <property type="protein sequence ID" value="TCL28062.1"/>
    <property type="molecule type" value="Genomic_DNA"/>
</dbReference>
<feature type="domain" description="Flagellar hook-associated protein 2 C-terminal" evidence="7">
    <location>
        <begin position="223"/>
        <end position="444"/>
    </location>
</feature>
<dbReference type="GO" id="GO:0071973">
    <property type="term" value="P:bacterial-type flagellum-dependent cell motility"/>
    <property type="evidence" value="ECO:0007669"/>
    <property type="project" value="TreeGrafter"/>
</dbReference>
<comment type="similarity">
    <text evidence="1 5">Belongs to the FliD family.</text>
</comment>
<dbReference type="AlphaFoldDB" id="A0A4R1PJE3"/>
<dbReference type="Pfam" id="PF02465">
    <property type="entry name" value="FliD_N"/>
    <property type="match status" value="1"/>
</dbReference>
<organism evidence="8 9">
    <name type="scientific">Azotobacter chroococcum</name>
    <dbReference type="NCBI Taxonomy" id="353"/>
    <lineage>
        <taxon>Bacteria</taxon>
        <taxon>Pseudomonadati</taxon>
        <taxon>Pseudomonadota</taxon>
        <taxon>Gammaproteobacteria</taxon>
        <taxon>Pseudomonadales</taxon>
        <taxon>Pseudomonadaceae</taxon>
        <taxon>Azotobacter</taxon>
    </lineage>
</organism>
<proteinExistence type="inferred from homology"/>
<evidence type="ECO:0000313" key="9">
    <source>
        <dbReference type="Proteomes" id="UP000295169"/>
    </source>
</evidence>
<evidence type="ECO:0000256" key="4">
    <source>
        <dbReference type="ARBA" id="ARBA00023143"/>
    </source>
</evidence>
<keyword evidence="8" id="KW-0282">Flagellum</keyword>
<name>A0A4R1PJE3_9GAMM</name>
<gene>
    <name evidence="8" type="ORF">EV691_12317</name>
</gene>